<proteinExistence type="predicted"/>
<dbReference type="Proteomes" id="UP000321464">
    <property type="component" value="Unassembled WGS sequence"/>
</dbReference>
<evidence type="ECO:0000256" key="1">
    <source>
        <dbReference type="SAM" id="SignalP"/>
    </source>
</evidence>
<dbReference type="EMBL" id="BJYR01000007">
    <property type="protein sequence ID" value="GEN99358.1"/>
    <property type="molecule type" value="Genomic_DNA"/>
</dbReference>
<gene>
    <name evidence="2" type="ORF">NSE01_11910</name>
</gene>
<evidence type="ECO:0000313" key="2">
    <source>
        <dbReference type="EMBL" id="GEN99358.1"/>
    </source>
</evidence>
<keyword evidence="1" id="KW-0732">Signal</keyword>
<protein>
    <recommendedName>
        <fullName evidence="4">Lipoprotein</fullName>
    </recommendedName>
</protein>
<comment type="caution">
    <text evidence="2">The sequence shown here is derived from an EMBL/GenBank/DDBJ whole genome shotgun (WGS) entry which is preliminary data.</text>
</comment>
<accession>A0A512AI09</accession>
<evidence type="ECO:0008006" key="4">
    <source>
        <dbReference type="Google" id="ProtNLM"/>
    </source>
</evidence>
<dbReference type="OrthoDB" id="7508662at2"/>
<reference evidence="2 3" key="1">
    <citation type="submission" date="2019-07" db="EMBL/GenBank/DDBJ databases">
        <title>Whole genome shotgun sequence of Novosphingobium sediminis NBRC 106119.</title>
        <authorList>
            <person name="Hosoyama A."/>
            <person name="Uohara A."/>
            <person name="Ohji S."/>
            <person name="Ichikawa N."/>
        </authorList>
    </citation>
    <scope>NUCLEOTIDE SEQUENCE [LARGE SCALE GENOMIC DNA]</scope>
    <source>
        <strain evidence="2 3">NBRC 106119</strain>
    </source>
</reference>
<sequence length="79" mass="8098">MPFARALPLFLLAALAACSADAPRTRGGEEGPAHDPVMQAAIEGQLMVDPDLSQANSRNLAIVPAGPADPSLPLPDPKS</sequence>
<dbReference type="PROSITE" id="PS51257">
    <property type="entry name" value="PROKAR_LIPOPROTEIN"/>
    <property type="match status" value="1"/>
</dbReference>
<name>A0A512AI09_9SPHN</name>
<organism evidence="2 3">
    <name type="scientific">Novosphingobium sediminis</name>
    <dbReference type="NCBI Taxonomy" id="707214"/>
    <lineage>
        <taxon>Bacteria</taxon>
        <taxon>Pseudomonadati</taxon>
        <taxon>Pseudomonadota</taxon>
        <taxon>Alphaproteobacteria</taxon>
        <taxon>Sphingomonadales</taxon>
        <taxon>Sphingomonadaceae</taxon>
        <taxon>Novosphingobium</taxon>
    </lineage>
</organism>
<keyword evidence="3" id="KW-1185">Reference proteome</keyword>
<feature type="chain" id="PRO_5021913235" description="Lipoprotein" evidence="1">
    <location>
        <begin position="23"/>
        <end position="79"/>
    </location>
</feature>
<feature type="signal peptide" evidence="1">
    <location>
        <begin position="1"/>
        <end position="22"/>
    </location>
</feature>
<dbReference type="RefSeq" id="WP_147158698.1">
    <property type="nucleotide sequence ID" value="NZ_BJYR01000007.1"/>
</dbReference>
<dbReference type="AlphaFoldDB" id="A0A512AI09"/>
<evidence type="ECO:0000313" key="3">
    <source>
        <dbReference type="Proteomes" id="UP000321464"/>
    </source>
</evidence>